<protein>
    <submittedName>
        <fullName evidence="2">Uncharacterized protein</fullName>
    </submittedName>
</protein>
<evidence type="ECO:0000313" key="2">
    <source>
        <dbReference type="EMBL" id="AKK05395.1"/>
    </source>
</evidence>
<dbReference type="PATRIC" id="fig|571915.4.peg.1118"/>
<feature type="transmembrane region" description="Helical" evidence="1">
    <location>
        <begin position="50"/>
        <end position="67"/>
    </location>
</feature>
<dbReference type="EMBL" id="CP011542">
    <property type="protein sequence ID" value="AKK05395.1"/>
    <property type="molecule type" value="Genomic_DNA"/>
</dbReference>
<evidence type="ECO:0000256" key="1">
    <source>
        <dbReference type="SAM" id="Phobius"/>
    </source>
</evidence>
<reference evidence="3" key="2">
    <citation type="submission" date="2015-05" db="EMBL/GenBank/DDBJ databases">
        <title>Complete genome sequence of Corynebacterium mustelae DSM 45274, isolated from various tissues of a male ferret with lethal sepsis.</title>
        <authorList>
            <person name="Ruckert C."/>
            <person name="Albersmeier A."/>
            <person name="Winkler A."/>
            <person name="Tauch A."/>
        </authorList>
    </citation>
    <scope>NUCLEOTIDE SEQUENCE [LARGE SCALE GENOMIC DNA]</scope>
    <source>
        <strain evidence="3">DSM 45274</strain>
    </source>
</reference>
<dbReference type="KEGG" id="cmv:CMUST_05285"/>
<sequence>MAENHSSSWTINVSWKSLLFRWATLVIGMVAYMYVLKLVGVNDTFDWEQFGNLVALGTLILFVMGVYSRSRDDKP</sequence>
<evidence type="ECO:0000313" key="3">
    <source>
        <dbReference type="Proteomes" id="UP000035199"/>
    </source>
</evidence>
<keyword evidence="1" id="KW-0472">Membrane</keyword>
<keyword evidence="1" id="KW-1133">Transmembrane helix</keyword>
<reference evidence="2 3" key="1">
    <citation type="journal article" date="2015" name="Genome Announc.">
        <title>Complete Genome Sequence of the Type Strain Corynebacterium mustelae DSM 45274, Isolated from Various Tissues of a Male Ferret with Lethal Sepsis.</title>
        <authorList>
            <person name="Ruckert C."/>
            <person name="Eimer J."/>
            <person name="Winkler A."/>
            <person name="Tauch A."/>
        </authorList>
    </citation>
    <scope>NUCLEOTIDE SEQUENCE [LARGE SCALE GENOMIC DNA]</scope>
    <source>
        <strain evidence="2 3">DSM 45274</strain>
    </source>
</reference>
<proteinExistence type="predicted"/>
<dbReference type="RefSeq" id="WP_047261622.1">
    <property type="nucleotide sequence ID" value="NZ_CP011542.1"/>
</dbReference>
<name>A0A0G3GXY2_9CORY</name>
<keyword evidence="3" id="KW-1185">Reference proteome</keyword>
<organism evidence="2 3">
    <name type="scientific">Corynebacterium mustelae</name>
    <dbReference type="NCBI Taxonomy" id="571915"/>
    <lineage>
        <taxon>Bacteria</taxon>
        <taxon>Bacillati</taxon>
        <taxon>Actinomycetota</taxon>
        <taxon>Actinomycetes</taxon>
        <taxon>Mycobacteriales</taxon>
        <taxon>Corynebacteriaceae</taxon>
        <taxon>Corynebacterium</taxon>
    </lineage>
</organism>
<accession>A0A0G3GXY2</accession>
<keyword evidence="1" id="KW-0812">Transmembrane</keyword>
<dbReference type="Proteomes" id="UP000035199">
    <property type="component" value="Chromosome"/>
</dbReference>
<feature type="transmembrane region" description="Helical" evidence="1">
    <location>
        <begin position="18"/>
        <end position="35"/>
    </location>
</feature>
<dbReference type="AlphaFoldDB" id="A0A0G3GXY2"/>
<gene>
    <name evidence="2" type="ORF">CMUST_05285</name>
</gene>